<evidence type="ECO:0000256" key="5">
    <source>
        <dbReference type="ARBA" id="ARBA00022801"/>
    </source>
</evidence>
<dbReference type="InterPro" id="IPR016286">
    <property type="entry name" value="FUC_metazoa-typ"/>
</dbReference>
<dbReference type="Proteomes" id="UP000192578">
    <property type="component" value="Unassembled WGS sequence"/>
</dbReference>
<feature type="domain" description="Glycoside hydrolase family 29 N-terminal" evidence="10">
    <location>
        <begin position="8"/>
        <end position="339"/>
    </location>
</feature>
<dbReference type="PRINTS" id="PR00741">
    <property type="entry name" value="GLHYDRLASE29"/>
</dbReference>
<keyword evidence="6" id="KW-0325">Glycoprotein</keyword>
<evidence type="ECO:0000256" key="2">
    <source>
        <dbReference type="ARBA" id="ARBA00007951"/>
    </source>
</evidence>
<keyword evidence="5" id="KW-0378">Hydrolase</keyword>
<evidence type="ECO:0000313" key="13">
    <source>
        <dbReference type="Proteomes" id="UP000192578"/>
    </source>
</evidence>
<comment type="similarity">
    <text evidence="2">Belongs to the glycosyl hydrolase 29 family.</text>
</comment>
<dbReference type="Pfam" id="PF16757">
    <property type="entry name" value="Fucosidase_C"/>
    <property type="match status" value="1"/>
</dbReference>
<keyword evidence="4" id="KW-0732">Signal</keyword>
<proteinExistence type="inferred from homology"/>
<keyword evidence="13" id="KW-1185">Reference proteome</keyword>
<dbReference type="GO" id="GO:0004560">
    <property type="term" value="F:alpha-L-fucosidase activity"/>
    <property type="evidence" value="ECO:0007669"/>
    <property type="project" value="UniProtKB-EC"/>
</dbReference>
<dbReference type="GO" id="GO:0005764">
    <property type="term" value="C:lysosome"/>
    <property type="evidence" value="ECO:0007669"/>
    <property type="project" value="TreeGrafter"/>
</dbReference>
<dbReference type="Gene3D" id="3.20.20.80">
    <property type="entry name" value="Glycosidases"/>
    <property type="match status" value="1"/>
</dbReference>
<evidence type="ECO:0000256" key="6">
    <source>
        <dbReference type="ARBA" id="ARBA00023180"/>
    </source>
</evidence>
<dbReference type="EMBL" id="MTYJ01000366">
    <property type="protein sequence ID" value="OWA54042.1"/>
    <property type="molecule type" value="Genomic_DNA"/>
</dbReference>
<dbReference type="OrthoDB" id="6039950at2759"/>
<protein>
    <recommendedName>
        <fullName evidence="8">Putative alpha-L-fucosidase</fullName>
        <ecNumber evidence="3">3.2.1.51</ecNumber>
    </recommendedName>
    <alternativeName>
        <fullName evidence="9">Alpha-L-fucoside fucohydrolase</fullName>
    </alternativeName>
</protein>
<reference evidence="13" key="1">
    <citation type="submission" date="2017-01" db="EMBL/GenBank/DDBJ databases">
        <title>Comparative genomics of anhydrobiosis in the tardigrade Hypsibius dujardini.</title>
        <authorList>
            <person name="Yoshida Y."/>
            <person name="Koutsovoulos G."/>
            <person name="Laetsch D."/>
            <person name="Stevens L."/>
            <person name="Kumar S."/>
            <person name="Horikawa D."/>
            <person name="Ishino K."/>
            <person name="Komine S."/>
            <person name="Tomita M."/>
            <person name="Blaxter M."/>
            <person name="Arakawa K."/>
        </authorList>
    </citation>
    <scope>NUCLEOTIDE SEQUENCE [LARGE SCALE GENOMIC DNA]</scope>
    <source>
        <strain evidence="13">Z151</strain>
    </source>
</reference>
<dbReference type="InterPro" id="IPR000933">
    <property type="entry name" value="Glyco_hydro_29"/>
</dbReference>
<dbReference type="AlphaFoldDB" id="A0A9X6NH89"/>
<evidence type="ECO:0000256" key="3">
    <source>
        <dbReference type="ARBA" id="ARBA00012662"/>
    </source>
</evidence>
<dbReference type="EC" id="3.2.1.51" evidence="3"/>
<sequence>MAAGGGVRYEPTWESIDSRPLPAWYDNAKFGIFIHWGVFSVPSYGSEWFWWYWKGEKRQNYIDFVKNNYGPGYTYADFAPQFHATFYNATKWAKTFETAGAQYVVLTSKHHEGFTMWPSNYSWNWNAMAVGPHRDLVGELSDAIRRSTSLRFGLYHSLFEWFNPLYQQDAANKFSTQAFVKMKTMPELYEIVNRYKPDVIWSDGAPGSSTYWNSTQFIAWLYNDSPVKDTVVTNDRWGDDAMCKHGGFLTCDDRFTPTHLLTRKWEDCLTIDPWSWGYRRDMSMNEVLSVETLISTLASTVSYGGNMLLNVGPTSDGVIPPVFEERLLQIGQWLAVNGEAIYGTQVWIAQNDTITPNIWYTAKQSGRGLDVYAIVLAGLDKDFIVLGVPKVGNDSKVSLLGYEEAVEWDTLSTGELVVTMPRQQDLPYGAQWGVTLKLRFLMNAVKKPNTAKPTAGKPVLKKAKKFRRPALPRKEDLMEPWIKSSFFDL</sequence>
<evidence type="ECO:0000256" key="1">
    <source>
        <dbReference type="ARBA" id="ARBA00004071"/>
    </source>
</evidence>
<evidence type="ECO:0000256" key="4">
    <source>
        <dbReference type="ARBA" id="ARBA00022729"/>
    </source>
</evidence>
<comment type="function">
    <text evidence="1">Alpha-L-fucosidase is responsible for hydrolyzing the alpha-1,6-linked fucose joined to the reducing-end N-acetylglucosamine of the carbohydrate moieties of glycoproteins.</text>
</comment>
<dbReference type="InterPro" id="IPR017853">
    <property type="entry name" value="GH"/>
</dbReference>
<evidence type="ECO:0000256" key="9">
    <source>
        <dbReference type="ARBA" id="ARBA00081661"/>
    </source>
</evidence>
<dbReference type="PROSITE" id="PS00385">
    <property type="entry name" value="ALPHA_L_FUCOSIDASE"/>
    <property type="match status" value="1"/>
</dbReference>
<accession>A0A9X6NH89</accession>
<dbReference type="PANTHER" id="PTHR10030:SF37">
    <property type="entry name" value="ALPHA-L-FUCOSIDASE-RELATED"/>
    <property type="match status" value="1"/>
</dbReference>
<gene>
    <name evidence="12" type="ORF">BV898_18464</name>
</gene>
<dbReference type="PANTHER" id="PTHR10030">
    <property type="entry name" value="ALPHA-L-FUCOSIDASE"/>
    <property type="match status" value="1"/>
</dbReference>
<dbReference type="InterPro" id="IPR018526">
    <property type="entry name" value="Glyco_hydro_29_CS"/>
</dbReference>
<organism evidence="12 13">
    <name type="scientific">Hypsibius exemplaris</name>
    <name type="common">Freshwater tardigrade</name>
    <dbReference type="NCBI Taxonomy" id="2072580"/>
    <lineage>
        <taxon>Eukaryota</taxon>
        <taxon>Metazoa</taxon>
        <taxon>Ecdysozoa</taxon>
        <taxon>Tardigrada</taxon>
        <taxon>Eutardigrada</taxon>
        <taxon>Parachela</taxon>
        <taxon>Hypsibioidea</taxon>
        <taxon>Hypsibiidae</taxon>
        <taxon>Hypsibius</taxon>
    </lineage>
</organism>
<keyword evidence="7" id="KW-0326">Glycosidase</keyword>
<name>A0A9X6NH89_HYPEX</name>
<feature type="domain" description="Alpha-L-fucosidase C-terminal" evidence="11">
    <location>
        <begin position="350"/>
        <end position="438"/>
    </location>
</feature>
<dbReference type="GO" id="GO:0006004">
    <property type="term" value="P:fucose metabolic process"/>
    <property type="evidence" value="ECO:0007669"/>
    <property type="project" value="InterPro"/>
</dbReference>
<dbReference type="InterPro" id="IPR057739">
    <property type="entry name" value="Glyco_hydro_29_N"/>
</dbReference>
<dbReference type="SMART" id="SM00812">
    <property type="entry name" value="Alpha_L_fucos"/>
    <property type="match status" value="1"/>
</dbReference>
<evidence type="ECO:0000259" key="10">
    <source>
        <dbReference type="Pfam" id="PF01120"/>
    </source>
</evidence>
<dbReference type="Pfam" id="PF01120">
    <property type="entry name" value="Alpha_L_fucos"/>
    <property type="match status" value="1"/>
</dbReference>
<evidence type="ECO:0000313" key="12">
    <source>
        <dbReference type="EMBL" id="OWA54042.1"/>
    </source>
</evidence>
<dbReference type="SUPFAM" id="SSF51445">
    <property type="entry name" value="(Trans)glycosidases"/>
    <property type="match status" value="1"/>
</dbReference>
<evidence type="ECO:0000256" key="7">
    <source>
        <dbReference type="ARBA" id="ARBA00023295"/>
    </source>
</evidence>
<evidence type="ECO:0000259" key="11">
    <source>
        <dbReference type="Pfam" id="PF16757"/>
    </source>
</evidence>
<dbReference type="FunFam" id="3.20.20.80:FF:000027">
    <property type="entry name" value="Alpha-L-fucosidase"/>
    <property type="match status" value="1"/>
</dbReference>
<dbReference type="InterPro" id="IPR031919">
    <property type="entry name" value="Fucosidase_C"/>
</dbReference>
<dbReference type="GO" id="GO:0016139">
    <property type="term" value="P:glycoside catabolic process"/>
    <property type="evidence" value="ECO:0007669"/>
    <property type="project" value="TreeGrafter"/>
</dbReference>
<comment type="caution">
    <text evidence="12">The sequence shown here is derived from an EMBL/GenBank/DDBJ whole genome shotgun (WGS) entry which is preliminary data.</text>
</comment>
<evidence type="ECO:0000256" key="8">
    <source>
        <dbReference type="ARBA" id="ARBA00074133"/>
    </source>
</evidence>